<organism evidence="1 2">
    <name type="scientific">Viridibacillus arvi</name>
    <dbReference type="NCBI Taxonomy" id="263475"/>
    <lineage>
        <taxon>Bacteria</taxon>
        <taxon>Bacillati</taxon>
        <taxon>Bacillota</taxon>
        <taxon>Bacilli</taxon>
        <taxon>Bacillales</taxon>
        <taxon>Caryophanaceae</taxon>
        <taxon>Viridibacillus</taxon>
    </lineage>
</organism>
<comment type="caution">
    <text evidence="1">The sequence shown here is derived from an EMBL/GenBank/DDBJ whole genome shotgun (WGS) entry which is preliminary data.</text>
</comment>
<dbReference type="STRING" id="263475.AMD00_11980"/>
<accession>A0A0M0LDT3</accession>
<dbReference type="PATRIC" id="fig|263475.3.peg.3643"/>
<dbReference type="Pfam" id="PF06089">
    <property type="entry name" value="Asparaginase_II"/>
    <property type="match status" value="1"/>
</dbReference>
<dbReference type="Proteomes" id="UP000036867">
    <property type="component" value="Unassembled WGS sequence"/>
</dbReference>
<dbReference type="RefSeq" id="WP_053417297.1">
    <property type="nucleotide sequence ID" value="NZ_LILB01000005.1"/>
</dbReference>
<dbReference type="PANTHER" id="PTHR42110">
    <property type="entry name" value="L-ASPARAGINASE, PUTATIVE (AFU_ORTHOLOGUE AFUA_3G11890)-RELATED"/>
    <property type="match status" value="1"/>
</dbReference>
<keyword evidence="2" id="KW-1185">Reference proteome</keyword>
<dbReference type="AlphaFoldDB" id="A0A0M0LDT3"/>
<evidence type="ECO:0000313" key="1">
    <source>
        <dbReference type="EMBL" id="KOO49106.1"/>
    </source>
</evidence>
<gene>
    <name evidence="1" type="ORF">AMD00_11980</name>
</gene>
<dbReference type="InterPro" id="IPR010349">
    <property type="entry name" value="Asparaginase_II"/>
</dbReference>
<reference evidence="2" key="1">
    <citation type="submission" date="2015-08" db="EMBL/GenBank/DDBJ databases">
        <title>Fjat-10028 dsm 16317.</title>
        <authorList>
            <person name="Liu B."/>
            <person name="Wang J."/>
            <person name="Zhu Y."/>
            <person name="Liu G."/>
            <person name="Chen Q."/>
            <person name="Chen Z."/>
            <person name="Lan J."/>
            <person name="Che J."/>
            <person name="Ge C."/>
            <person name="Shi H."/>
            <person name="Pan Z."/>
            <person name="Liu X."/>
        </authorList>
    </citation>
    <scope>NUCLEOTIDE SEQUENCE [LARGE SCALE GENOMIC DNA]</scope>
    <source>
        <strain evidence="2">DSM 16317</strain>
    </source>
</reference>
<sequence length="341" mass="37607">MGEELVNVIRGGLIESVHSGHIAIVNSHGELLYEMGNPYKKVYARSSMKPIQAIPIVEQKVDETYLFEDADLSLCCASHIGEPMHTERVQNLLETALMGVSNLKCGAHPPRIEEEYKKLLQEGKPITAIYNNCSGKHTGMLLTAKVMGEDLENYFLLEHPVQQRILDTISEVCEYPREQIEIGIDGCGVPVHGLPLYNIALGYARMSNPQNLSQIKQHASQKIIQAMTSAPEMVGGTDTFCTSLMTVTKGKLFGKAGAEAVYCIGHIDTGIGIAIKIDDGNSRAVYPVAVEVLKQLNLITKEEIESLKPFHETPLKNVRKQVVGTVLPKFMLHRTDDITSK</sequence>
<name>A0A0M0LDT3_9BACL</name>
<dbReference type="GeneID" id="301136814"/>
<dbReference type="PANTHER" id="PTHR42110:SF1">
    <property type="entry name" value="L-ASPARAGINASE, PUTATIVE (AFU_ORTHOLOGUE AFUA_3G11890)-RELATED"/>
    <property type="match status" value="1"/>
</dbReference>
<dbReference type="EMBL" id="LILB01000005">
    <property type="protein sequence ID" value="KOO49106.1"/>
    <property type="molecule type" value="Genomic_DNA"/>
</dbReference>
<dbReference type="OrthoDB" id="9770793at2"/>
<evidence type="ECO:0000313" key="2">
    <source>
        <dbReference type="Proteomes" id="UP000036867"/>
    </source>
</evidence>
<proteinExistence type="predicted"/>
<protein>
    <submittedName>
        <fullName evidence="1">L-asparaginase</fullName>
    </submittedName>
</protein>